<gene>
    <name evidence="2" type="ORF">DSM112329_00798</name>
</gene>
<proteinExistence type="predicted"/>
<dbReference type="AlphaFoldDB" id="A0AAU7AQP8"/>
<evidence type="ECO:0000313" key="2">
    <source>
        <dbReference type="EMBL" id="XAY03972.1"/>
    </source>
</evidence>
<name>A0AAU7AQP8_9ACTN</name>
<sequence>MTTITAPLALLAFTVLIAWTTGGLLLRTLGTLTVFTGLALTASGEAAGLALAIVGAIGWLAGHYLYAVRLHTYRSPLARRIYLSRHLQRIDVTRDWATPTTRAAARRRSCEPRRR</sequence>
<feature type="transmembrane region" description="Helical" evidence="1">
    <location>
        <begin position="7"/>
        <end position="26"/>
    </location>
</feature>
<dbReference type="RefSeq" id="WP_354700519.1">
    <property type="nucleotide sequence ID" value="NZ_CP114014.1"/>
</dbReference>
<dbReference type="KEGG" id="parq:DSM112329_00798"/>
<keyword evidence="1" id="KW-1133">Transmembrane helix</keyword>
<keyword evidence="1" id="KW-0812">Transmembrane</keyword>
<reference evidence="2" key="1">
    <citation type="submission" date="2022-12" db="EMBL/GenBank/DDBJ databases">
        <title>Paraconexibacter alkalitolerans sp. nov. and Baekduia alba sp. nov., isolated from soil and emended description of the genera Paraconexibacter (Chun et al., 2020) and Baekduia (An et al., 2020).</title>
        <authorList>
            <person name="Vieira S."/>
            <person name="Huber K.J."/>
            <person name="Geppert A."/>
            <person name="Wolf J."/>
            <person name="Neumann-Schaal M."/>
            <person name="Muesken M."/>
            <person name="Overmann J."/>
        </authorList>
    </citation>
    <scope>NUCLEOTIDE SEQUENCE</scope>
    <source>
        <strain evidence="2">AEG42_29</strain>
    </source>
</reference>
<feature type="transmembrane region" description="Helical" evidence="1">
    <location>
        <begin position="46"/>
        <end position="66"/>
    </location>
</feature>
<organism evidence="2">
    <name type="scientific">Paraconexibacter sp. AEG42_29</name>
    <dbReference type="NCBI Taxonomy" id="2997339"/>
    <lineage>
        <taxon>Bacteria</taxon>
        <taxon>Bacillati</taxon>
        <taxon>Actinomycetota</taxon>
        <taxon>Thermoleophilia</taxon>
        <taxon>Solirubrobacterales</taxon>
        <taxon>Paraconexibacteraceae</taxon>
        <taxon>Paraconexibacter</taxon>
    </lineage>
</organism>
<dbReference type="EMBL" id="CP114014">
    <property type="protein sequence ID" value="XAY03972.1"/>
    <property type="molecule type" value="Genomic_DNA"/>
</dbReference>
<evidence type="ECO:0000256" key="1">
    <source>
        <dbReference type="SAM" id="Phobius"/>
    </source>
</evidence>
<keyword evidence="1" id="KW-0472">Membrane</keyword>
<accession>A0AAU7AQP8</accession>
<protein>
    <submittedName>
        <fullName evidence="2">Uncharacterized protein</fullName>
    </submittedName>
</protein>